<dbReference type="EMBL" id="BARV01005341">
    <property type="protein sequence ID" value="GAI14047.1"/>
    <property type="molecule type" value="Genomic_DNA"/>
</dbReference>
<protein>
    <submittedName>
        <fullName evidence="1">Uncharacterized protein</fullName>
    </submittedName>
</protein>
<feature type="non-terminal residue" evidence="1">
    <location>
        <position position="1"/>
    </location>
</feature>
<proteinExistence type="predicted"/>
<organism evidence="1">
    <name type="scientific">marine sediment metagenome</name>
    <dbReference type="NCBI Taxonomy" id="412755"/>
    <lineage>
        <taxon>unclassified sequences</taxon>
        <taxon>metagenomes</taxon>
        <taxon>ecological metagenomes</taxon>
    </lineage>
</organism>
<dbReference type="AlphaFoldDB" id="X1L3Y3"/>
<sequence>IGVACNVFGGGITPKFIPSFSWGGEAGLVENRLDKVIEVASLVMKRRGVRQTEADRDLLKKVYELTAEERTRRKN</sequence>
<accession>X1L3Y3</accession>
<gene>
    <name evidence="1" type="ORF">S06H3_11172</name>
</gene>
<name>X1L3Y3_9ZZZZ</name>
<comment type="caution">
    <text evidence="1">The sequence shown here is derived from an EMBL/GenBank/DDBJ whole genome shotgun (WGS) entry which is preliminary data.</text>
</comment>
<reference evidence="1" key="1">
    <citation type="journal article" date="2014" name="Front. Microbiol.">
        <title>High frequency of phylogenetically diverse reductive dehalogenase-homologous genes in deep subseafloor sedimentary metagenomes.</title>
        <authorList>
            <person name="Kawai M."/>
            <person name="Futagami T."/>
            <person name="Toyoda A."/>
            <person name="Takaki Y."/>
            <person name="Nishi S."/>
            <person name="Hori S."/>
            <person name="Arai W."/>
            <person name="Tsubouchi T."/>
            <person name="Morono Y."/>
            <person name="Uchiyama I."/>
            <person name="Ito T."/>
            <person name="Fujiyama A."/>
            <person name="Inagaki F."/>
            <person name="Takami H."/>
        </authorList>
    </citation>
    <scope>NUCLEOTIDE SEQUENCE</scope>
    <source>
        <strain evidence="1">Expedition CK06-06</strain>
    </source>
</reference>
<evidence type="ECO:0000313" key="1">
    <source>
        <dbReference type="EMBL" id="GAI14047.1"/>
    </source>
</evidence>